<evidence type="ECO:0000256" key="7">
    <source>
        <dbReference type="SAM" id="SignalP"/>
    </source>
</evidence>
<comment type="similarity">
    <text evidence="1 6">Belongs to the cytochrome P450 family.</text>
</comment>
<keyword evidence="6" id="KW-0560">Oxidoreductase</keyword>
<accession>A0A8T0E1J1</accession>
<dbReference type="GO" id="GO:0016705">
    <property type="term" value="F:oxidoreductase activity, acting on paired donors, with incorporation or reduction of molecular oxygen"/>
    <property type="evidence" value="ECO:0007669"/>
    <property type="project" value="InterPro"/>
</dbReference>
<comment type="caution">
    <text evidence="8">The sequence shown here is derived from an EMBL/GenBank/DDBJ whole genome shotgun (WGS) entry which is preliminary data.</text>
</comment>
<keyword evidence="9" id="KW-1185">Reference proteome</keyword>
<evidence type="ECO:0000256" key="5">
    <source>
        <dbReference type="PIRSR" id="PIRSR602401-1"/>
    </source>
</evidence>
<dbReference type="SUPFAM" id="SSF48264">
    <property type="entry name" value="Cytochrome P450"/>
    <property type="match status" value="2"/>
</dbReference>
<feature type="chain" id="PRO_5035865184" evidence="7">
    <location>
        <begin position="16"/>
        <end position="700"/>
    </location>
</feature>
<proteinExistence type="inferred from homology"/>
<dbReference type="InterPro" id="IPR036396">
    <property type="entry name" value="Cyt_P450_sf"/>
</dbReference>
<comment type="cofactor">
    <cofactor evidence="5">
        <name>heme</name>
        <dbReference type="ChEBI" id="CHEBI:30413"/>
    </cofactor>
</comment>
<organism evidence="8 9">
    <name type="scientific">Argiope bruennichi</name>
    <name type="common">Wasp spider</name>
    <name type="synonym">Aranea bruennichi</name>
    <dbReference type="NCBI Taxonomy" id="94029"/>
    <lineage>
        <taxon>Eukaryota</taxon>
        <taxon>Metazoa</taxon>
        <taxon>Ecdysozoa</taxon>
        <taxon>Arthropoda</taxon>
        <taxon>Chelicerata</taxon>
        <taxon>Arachnida</taxon>
        <taxon>Araneae</taxon>
        <taxon>Araneomorphae</taxon>
        <taxon>Entelegynae</taxon>
        <taxon>Araneoidea</taxon>
        <taxon>Araneidae</taxon>
        <taxon>Argiope</taxon>
    </lineage>
</organism>
<evidence type="ECO:0000256" key="4">
    <source>
        <dbReference type="ARBA" id="ARBA00023033"/>
    </source>
</evidence>
<keyword evidence="4 6" id="KW-0503">Monooxygenase</keyword>
<dbReference type="Pfam" id="PF00067">
    <property type="entry name" value="p450"/>
    <property type="match status" value="2"/>
</dbReference>
<reference evidence="8" key="2">
    <citation type="submission" date="2020-06" db="EMBL/GenBank/DDBJ databases">
        <authorList>
            <person name="Sheffer M."/>
        </authorList>
    </citation>
    <scope>NUCLEOTIDE SEQUENCE</scope>
</reference>
<dbReference type="PRINTS" id="PR00463">
    <property type="entry name" value="EP450I"/>
</dbReference>
<dbReference type="GO" id="GO:0004497">
    <property type="term" value="F:monooxygenase activity"/>
    <property type="evidence" value="ECO:0007669"/>
    <property type="project" value="UniProtKB-KW"/>
</dbReference>
<evidence type="ECO:0000256" key="3">
    <source>
        <dbReference type="ARBA" id="ARBA00023004"/>
    </source>
</evidence>
<protein>
    <submittedName>
        <fullName evidence="8">Cytochrome P450 2F3 like protein</fullName>
    </submittedName>
</protein>
<evidence type="ECO:0000256" key="2">
    <source>
        <dbReference type="ARBA" id="ARBA00022723"/>
    </source>
</evidence>
<feature type="signal peptide" evidence="7">
    <location>
        <begin position="1"/>
        <end position="15"/>
    </location>
</feature>
<evidence type="ECO:0000313" key="9">
    <source>
        <dbReference type="Proteomes" id="UP000807504"/>
    </source>
</evidence>
<name>A0A8T0E1J1_ARGBR</name>
<evidence type="ECO:0000256" key="6">
    <source>
        <dbReference type="RuleBase" id="RU000461"/>
    </source>
</evidence>
<dbReference type="InterPro" id="IPR017972">
    <property type="entry name" value="Cyt_P450_CS"/>
</dbReference>
<dbReference type="GO" id="GO:0005506">
    <property type="term" value="F:iron ion binding"/>
    <property type="evidence" value="ECO:0007669"/>
    <property type="project" value="InterPro"/>
</dbReference>
<feature type="binding site" description="axial binding residue" evidence="5">
    <location>
        <position position="648"/>
    </location>
    <ligand>
        <name>heme</name>
        <dbReference type="ChEBI" id="CHEBI:30413"/>
    </ligand>
    <ligandPart>
        <name>Fe</name>
        <dbReference type="ChEBI" id="CHEBI:18248"/>
    </ligandPart>
</feature>
<gene>
    <name evidence="8" type="ORF">HNY73_022723</name>
</gene>
<sequence length="700" mass="79943">MSLGLTLTIVLVSVAYYKLKYRDLPPGPIGLPYIGYWPFLYSQDAHLQMQALKDKYGHIFSFTSFGRLYVNFGSIKLLREAHIGKSECFAGRFRDFNVLAYVFKDGIGFLNEEQWKELRKFILLILRERGIVSFKDNLSGSMYEAIKSTVDLLNAKKEEPVNIIEIMTSKCSSILRRMLFGEDGMSEEQVQELVKIYEAVMRIMQPKNMTLTGEFSRKAILHGGRHLRSEGIGMIAGLITSISPVPLALTLIAVLIAVAFYNLKNRDLPPGPIGLPYVGYWPFLYSQDAHVQMEAFKKKYGDIFSFTSFGRLYINLGSFKAVREAHIGKAECFGGRFTDFNLLSYVFRDGVGFLNGEPWKELRKFFLQALKERGVITVKDSLSGSMYEAIKSTVEFLKEKKEEPVNIIEIVNRKCNAILRQMLFGENGMSEEQMRELIEIYEAIMQIQTPKNLTLTGDIPRYFSTYNEENIRDIIDDYFKERDARRSKGDPTARYFTDKALMSTLKQIVGDGVLAVAAFVCLIIKILLDHPEEQTKVYEEIVDVVGTDRQPTIEDKNKLTYTNAFILEALRTSDFFAYSPSLECTKETNLRGYRIPKGAITVVQIYSSHYDPEVYEEPEKFNPSRYVLKDAKKRPELPITFGVGKRSCIGEGFTMMQIFLFLTTIIKNFELALPKGVKTTTFEDLITGKLLLVARPRNDK</sequence>
<dbReference type="PROSITE" id="PS00086">
    <property type="entry name" value="CYTOCHROME_P450"/>
    <property type="match status" value="1"/>
</dbReference>
<dbReference type="GO" id="GO:0020037">
    <property type="term" value="F:heme binding"/>
    <property type="evidence" value="ECO:0007669"/>
    <property type="project" value="InterPro"/>
</dbReference>
<dbReference type="Gene3D" id="1.10.630.10">
    <property type="entry name" value="Cytochrome P450"/>
    <property type="match status" value="2"/>
</dbReference>
<dbReference type="PANTHER" id="PTHR24300">
    <property type="entry name" value="CYTOCHROME P450 508A4-RELATED"/>
    <property type="match status" value="1"/>
</dbReference>
<dbReference type="InterPro" id="IPR050182">
    <property type="entry name" value="Cytochrome_P450_fam2"/>
</dbReference>
<dbReference type="InterPro" id="IPR002401">
    <property type="entry name" value="Cyt_P450_E_grp-I"/>
</dbReference>
<dbReference type="Proteomes" id="UP000807504">
    <property type="component" value="Unassembled WGS sequence"/>
</dbReference>
<dbReference type="AlphaFoldDB" id="A0A8T0E1J1"/>
<evidence type="ECO:0000313" key="8">
    <source>
        <dbReference type="EMBL" id="KAF8764668.1"/>
    </source>
</evidence>
<keyword evidence="2 5" id="KW-0479">Metal-binding</keyword>
<keyword evidence="3 5" id="KW-0408">Iron</keyword>
<dbReference type="InterPro" id="IPR001128">
    <property type="entry name" value="Cyt_P450"/>
</dbReference>
<evidence type="ECO:0000256" key="1">
    <source>
        <dbReference type="ARBA" id="ARBA00010617"/>
    </source>
</evidence>
<keyword evidence="7" id="KW-0732">Signal</keyword>
<dbReference type="EMBL" id="JABXBU010002231">
    <property type="protein sequence ID" value="KAF8764668.1"/>
    <property type="molecule type" value="Genomic_DNA"/>
</dbReference>
<dbReference type="PANTHER" id="PTHR24300:SF375">
    <property type="entry name" value="CYTOCHROME P450 FAMILY"/>
    <property type="match status" value="1"/>
</dbReference>
<reference evidence="8" key="1">
    <citation type="journal article" date="2020" name="bioRxiv">
        <title>Chromosome-level reference genome of the European wasp spider Argiope bruennichi: a resource for studies on range expansion and evolutionary adaptation.</title>
        <authorList>
            <person name="Sheffer M.M."/>
            <person name="Hoppe A."/>
            <person name="Krehenwinkel H."/>
            <person name="Uhl G."/>
            <person name="Kuss A.W."/>
            <person name="Jensen L."/>
            <person name="Jensen C."/>
            <person name="Gillespie R.G."/>
            <person name="Hoff K.J."/>
            <person name="Prost S."/>
        </authorList>
    </citation>
    <scope>NUCLEOTIDE SEQUENCE</scope>
</reference>
<keyword evidence="5 6" id="KW-0349">Heme</keyword>